<keyword evidence="3" id="KW-1185">Reference proteome</keyword>
<dbReference type="AlphaFoldDB" id="A0A1L9TCY1"/>
<dbReference type="Pfam" id="PF20183">
    <property type="entry name" value="DUF6546"/>
    <property type="match status" value="1"/>
</dbReference>
<accession>A0A1L9TCY1</accession>
<dbReference type="EMBL" id="KV878588">
    <property type="protein sequence ID" value="OJJ57277.1"/>
    <property type="molecule type" value="Genomic_DNA"/>
</dbReference>
<reference evidence="3" key="1">
    <citation type="journal article" date="2017" name="Genome Biol.">
        <title>Comparative genomics reveals high biological diversity and specific adaptations in the industrially and medically important fungal genus Aspergillus.</title>
        <authorList>
            <person name="de Vries R.P."/>
            <person name="Riley R."/>
            <person name="Wiebenga A."/>
            <person name="Aguilar-Osorio G."/>
            <person name="Amillis S."/>
            <person name="Uchima C.A."/>
            <person name="Anderluh G."/>
            <person name="Asadollahi M."/>
            <person name="Askin M."/>
            <person name="Barry K."/>
            <person name="Battaglia E."/>
            <person name="Bayram O."/>
            <person name="Benocci T."/>
            <person name="Braus-Stromeyer S.A."/>
            <person name="Caldana C."/>
            <person name="Canovas D."/>
            <person name="Cerqueira G.C."/>
            <person name="Chen F."/>
            <person name="Chen W."/>
            <person name="Choi C."/>
            <person name="Clum A."/>
            <person name="Dos Santos R.A."/>
            <person name="Damasio A.R."/>
            <person name="Diallinas G."/>
            <person name="Emri T."/>
            <person name="Fekete E."/>
            <person name="Flipphi M."/>
            <person name="Freyberg S."/>
            <person name="Gallo A."/>
            <person name="Gournas C."/>
            <person name="Habgood R."/>
            <person name="Hainaut M."/>
            <person name="Harispe M.L."/>
            <person name="Henrissat B."/>
            <person name="Hilden K.S."/>
            <person name="Hope R."/>
            <person name="Hossain A."/>
            <person name="Karabika E."/>
            <person name="Karaffa L."/>
            <person name="Karanyi Z."/>
            <person name="Krasevec N."/>
            <person name="Kuo A."/>
            <person name="Kusch H."/>
            <person name="LaButti K."/>
            <person name="Lagendijk E.L."/>
            <person name="Lapidus A."/>
            <person name="Levasseur A."/>
            <person name="Lindquist E."/>
            <person name="Lipzen A."/>
            <person name="Logrieco A.F."/>
            <person name="MacCabe A."/>
            <person name="Maekelae M.R."/>
            <person name="Malavazi I."/>
            <person name="Melin P."/>
            <person name="Meyer V."/>
            <person name="Mielnichuk N."/>
            <person name="Miskei M."/>
            <person name="Molnar A.P."/>
            <person name="Mule G."/>
            <person name="Ngan C.Y."/>
            <person name="Orejas M."/>
            <person name="Orosz E."/>
            <person name="Ouedraogo J.P."/>
            <person name="Overkamp K.M."/>
            <person name="Park H.-S."/>
            <person name="Perrone G."/>
            <person name="Piumi F."/>
            <person name="Punt P.J."/>
            <person name="Ram A.F."/>
            <person name="Ramon A."/>
            <person name="Rauscher S."/>
            <person name="Record E."/>
            <person name="Riano-Pachon D.M."/>
            <person name="Robert V."/>
            <person name="Roehrig J."/>
            <person name="Ruller R."/>
            <person name="Salamov A."/>
            <person name="Salih N.S."/>
            <person name="Samson R.A."/>
            <person name="Sandor E."/>
            <person name="Sanguinetti M."/>
            <person name="Schuetze T."/>
            <person name="Sepcic K."/>
            <person name="Shelest E."/>
            <person name="Sherlock G."/>
            <person name="Sophianopoulou V."/>
            <person name="Squina F.M."/>
            <person name="Sun H."/>
            <person name="Susca A."/>
            <person name="Todd R.B."/>
            <person name="Tsang A."/>
            <person name="Unkles S.E."/>
            <person name="van de Wiele N."/>
            <person name="van Rossen-Uffink D."/>
            <person name="Oliveira J.V."/>
            <person name="Vesth T.C."/>
            <person name="Visser J."/>
            <person name="Yu J.-H."/>
            <person name="Zhou M."/>
            <person name="Andersen M.R."/>
            <person name="Archer D.B."/>
            <person name="Baker S.E."/>
            <person name="Benoit I."/>
            <person name="Brakhage A.A."/>
            <person name="Braus G.H."/>
            <person name="Fischer R."/>
            <person name="Frisvad J.C."/>
            <person name="Goldman G.H."/>
            <person name="Houbraken J."/>
            <person name="Oakley B."/>
            <person name="Pocsi I."/>
            <person name="Scazzocchio C."/>
            <person name="Seiboth B."/>
            <person name="vanKuyk P.A."/>
            <person name="Wortman J."/>
            <person name="Dyer P.S."/>
            <person name="Grigoriev I.V."/>
        </authorList>
    </citation>
    <scope>NUCLEOTIDE SEQUENCE [LARGE SCALE GENOMIC DNA]</scope>
    <source>
        <strain evidence="3">CBS 593.65</strain>
    </source>
</reference>
<name>A0A1L9TCY1_9EURO</name>
<gene>
    <name evidence="2" type="ORF">ASPSYDRAFT_32447</name>
</gene>
<evidence type="ECO:0000313" key="2">
    <source>
        <dbReference type="EMBL" id="OJJ57277.1"/>
    </source>
</evidence>
<dbReference type="STRING" id="1036612.A0A1L9TCY1"/>
<proteinExistence type="predicted"/>
<dbReference type="GeneID" id="63761056"/>
<dbReference type="Proteomes" id="UP000184356">
    <property type="component" value="Unassembled WGS sequence"/>
</dbReference>
<sequence>MVGRELFWPLKAAGDSETSLPYWPYLTNYTIFLSGTTPAGEWFFEEDPNDEDNEPYEPTNSWQRLSERLWPAVEDRDRFMFRKKATPALLRDIYVSAGRAAQRMPRLQHMEIKCFSNRALHEFGYIVDGHSASATWTDSIKAELEEEVFRVWRDAVFQHTGVKNAIQFRWKILHTVELIR</sequence>
<dbReference type="RefSeq" id="XP_040701083.1">
    <property type="nucleotide sequence ID" value="XM_040844983.1"/>
</dbReference>
<protein>
    <recommendedName>
        <fullName evidence="1">DUF6546 domain-containing protein</fullName>
    </recommendedName>
</protein>
<dbReference type="OrthoDB" id="4449513at2759"/>
<evidence type="ECO:0000259" key="1">
    <source>
        <dbReference type="Pfam" id="PF20183"/>
    </source>
</evidence>
<feature type="domain" description="DUF6546" evidence="1">
    <location>
        <begin position="83"/>
        <end position="163"/>
    </location>
</feature>
<dbReference type="VEuPathDB" id="FungiDB:ASPSYDRAFT_32447"/>
<dbReference type="InterPro" id="IPR046676">
    <property type="entry name" value="DUF6546"/>
</dbReference>
<organism evidence="2 3">
    <name type="scientific">Aspergillus sydowii CBS 593.65</name>
    <dbReference type="NCBI Taxonomy" id="1036612"/>
    <lineage>
        <taxon>Eukaryota</taxon>
        <taxon>Fungi</taxon>
        <taxon>Dikarya</taxon>
        <taxon>Ascomycota</taxon>
        <taxon>Pezizomycotina</taxon>
        <taxon>Eurotiomycetes</taxon>
        <taxon>Eurotiomycetidae</taxon>
        <taxon>Eurotiales</taxon>
        <taxon>Aspergillaceae</taxon>
        <taxon>Aspergillus</taxon>
        <taxon>Aspergillus subgen. Nidulantes</taxon>
    </lineage>
</organism>
<evidence type="ECO:0000313" key="3">
    <source>
        <dbReference type="Proteomes" id="UP000184356"/>
    </source>
</evidence>